<protein>
    <submittedName>
        <fullName evidence="3">WGR domain-containing protein</fullName>
    </submittedName>
</protein>
<dbReference type="SUPFAM" id="SSF160631">
    <property type="entry name" value="SMI1/KNR4-like"/>
    <property type="match status" value="1"/>
</dbReference>
<dbReference type="RefSeq" id="WP_357402219.1">
    <property type="nucleotide sequence ID" value="NZ_JBEYCD010000003.1"/>
</dbReference>
<feature type="domain" description="Knr4/Smi1-like" evidence="2">
    <location>
        <begin position="1144"/>
        <end position="1286"/>
    </location>
</feature>
<organism evidence="3 4">
    <name type="scientific">Nocardia xishanensis</name>
    <dbReference type="NCBI Taxonomy" id="238964"/>
    <lineage>
        <taxon>Bacteria</taxon>
        <taxon>Bacillati</taxon>
        <taxon>Actinomycetota</taxon>
        <taxon>Actinomycetes</taxon>
        <taxon>Mycobacteriales</taxon>
        <taxon>Nocardiaceae</taxon>
        <taxon>Nocardia</taxon>
    </lineage>
</organism>
<dbReference type="InterPro" id="IPR018958">
    <property type="entry name" value="Knr4/Smi1-like_dom"/>
</dbReference>
<dbReference type="InterPro" id="IPR008893">
    <property type="entry name" value="WGR_domain"/>
</dbReference>
<evidence type="ECO:0000313" key="4">
    <source>
        <dbReference type="Proteomes" id="UP001611415"/>
    </source>
</evidence>
<evidence type="ECO:0000313" key="3">
    <source>
        <dbReference type="EMBL" id="MFI2474812.1"/>
    </source>
</evidence>
<dbReference type="EMBL" id="JBIRYO010000008">
    <property type="protein sequence ID" value="MFI2474812.1"/>
    <property type="molecule type" value="Genomic_DNA"/>
</dbReference>
<feature type="region of interest" description="Disordered" evidence="1">
    <location>
        <begin position="115"/>
        <end position="143"/>
    </location>
</feature>
<name>A0ABW7X129_9NOCA</name>
<evidence type="ECO:0000256" key="1">
    <source>
        <dbReference type="SAM" id="MobiDB-lite"/>
    </source>
</evidence>
<feature type="compositionally biased region" description="Basic and acidic residues" evidence="1">
    <location>
        <begin position="115"/>
        <end position="128"/>
    </location>
</feature>
<dbReference type="Pfam" id="PF05406">
    <property type="entry name" value="WGR"/>
    <property type="match status" value="1"/>
</dbReference>
<dbReference type="SMART" id="SM00860">
    <property type="entry name" value="SMI1_KNR4"/>
    <property type="match status" value="1"/>
</dbReference>
<reference evidence="3 4" key="1">
    <citation type="submission" date="2024-10" db="EMBL/GenBank/DDBJ databases">
        <title>The Natural Products Discovery Center: Release of the First 8490 Sequenced Strains for Exploring Actinobacteria Biosynthetic Diversity.</title>
        <authorList>
            <person name="Kalkreuter E."/>
            <person name="Kautsar S.A."/>
            <person name="Yang D."/>
            <person name="Bader C.D."/>
            <person name="Teijaro C.N."/>
            <person name="Fluegel L."/>
            <person name="Davis C.M."/>
            <person name="Simpson J.R."/>
            <person name="Lauterbach L."/>
            <person name="Steele A.D."/>
            <person name="Gui C."/>
            <person name="Meng S."/>
            <person name="Li G."/>
            <person name="Viehrig K."/>
            <person name="Ye F."/>
            <person name="Su P."/>
            <person name="Kiefer A.F."/>
            <person name="Nichols A."/>
            <person name="Cepeda A.J."/>
            <person name="Yan W."/>
            <person name="Fan B."/>
            <person name="Jiang Y."/>
            <person name="Adhikari A."/>
            <person name="Zheng C.-J."/>
            <person name="Schuster L."/>
            <person name="Cowan T.M."/>
            <person name="Smanski M.J."/>
            <person name="Chevrette M.G."/>
            <person name="De Carvalho L.P.S."/>
            <person name="Shen B."/>
        </authorList>
    </citation>
    <scope>NUCLEOTIDE SEQUENCE [LARGE SCALE GENOMIC DNA]</scope>
    <source>
        <strain evidence="3 4">NPDC019275</strain>
    </source>
</reference>
<dbReference type="Gene3D" id="2.20.140.10">
    <property type="entry name" value="WGR domain"/>
    <property type="match status" value="1"/>
</dbReference>
<sequence>MDLHQSASRYFGVPVPARVADAIDDRLLEYWVGDRGPLVDAHLAINYPYFGAIDKSLSGFVVIDDEGDDYTLLDLRGSGQVWWQSHETRELELWFDSFDDWLAYRDELERAEANDEDERSRFDIRDSFRTPTSAADPGPGPTSAELAERYQWLMWLLAQPLLRDGKPMQSAEDLASSAAGHFIHLWSVTDARTALEAELPLLHRDPHLAGYWLLHTSLLAQDDDRARVLDEIRRGEEHSDLLDAFAEVFGTLAIDGDVPAVPEFRIRRSLLQQYLTSDDEARTRAALTAMEMAPEHVPLARATWIHHGLDDGTLTAEQVGAALDRLPVTTGTALLRAEVDRRAGRDHSPAADTLVRLLPASTCAWAIRGWALSVVTPLVRDGAALAAAAADLLGKDPYNRSSLIALRRAHELCEAEPVLTRAELDVRWADAQISSSCLERLREGDHAAVLAEIDSAELSVLVAQRVLLRADIDESPAEVIEWALDAMLGSAHPDRAALAATGIEHLPAEVRTRVVKGLRVDSPDSAFVPVLLQLLEHTPEPDASDILAEMSNDELKKAACLALAPVAHHPQVFDELLRLAGLPAPASTVEALWEQLFDSSKKQCVLRRASPEQAVRVAAAMIDTILAHPGIGARNAAGHQLYRFRHSGAQDFLIAALDDYGRRYAESDPVQSMVLSHGQTVDDQLEDVVANLYSAVRNLNSETSGAALVERLFTERRSIWRMGNALGEIFSAQVHRDVMRRLRDRRDHRAAAHYANALADHVGQRWPRVELLREISDWATPRDETEQRVFKYALVIGIMAALEADEYDLIRTAYASWESIATDAVEPDSLSRGREWTDPLTSDEMRAQLADVLSGEADSARRALLDKGERARAAGRPLARIGDDDLGTLAGTTVRRRLLTDRGTGEVWFLDSDGRTHVFDGFGMSDDIPFQTSRIEHYGMREFLREGPEQSERALLWTASGNEFIELVRYLDQLVYRWGVNNGRFETVGLTFLDSAAAENAFTRMKATCAAAKYTESDSWYLPGRAAIMRTFYRPDADSERLMAFDRLRFAVDPELAAAHERRELELYRDGATLSCLEWVTWDGYRVRAELTVAEWVRARIRDDNRDPGWHVAALGEIAEYLVAQGFTTHSPGLHEFGVEVGQPATPADIDALEAELAVPIPASLRTLWQRIGHAEWRIGATGLRLLGPAEVRRERERMRELGAKYAATLRREQQLDWDPVLSTMSALVVGLDGTVDTAFADVSPSADDRVFAHLDRHPAEAWWEKSLSWILATSFLSRFADHLEQVAPETTMLFGGQRRGPGLTRRYFEAAGPHGTKFWEIVTDPALDTVATRHGREGTVGTVGTKRYGDPAKAAAQAAKTIAAKQKGGYREIIG</sequence>
<gene>
    <name evidence="3" type="ORF">ACH49W_15665</name>
</gene>
<evidence type="ECO:0000259" key="2">
    <source>
        <dbReference type="SMART" id="SM00860"/>
    </source>
</evidence>
<keyword evidence="4" id="KW-1185">Reference proteome</keyword>
<accession>A0ABW7X129</accession>
<dbReference type="InterPro" id="IPR037883">
    <property type="entry name" value="Knr4/Smi1-like_sf"/>
</dbReference>
<proteinExistence type="predicted"/>
<comment type="caution">
    <text evidence="3">The sequence shown here is derived from an EMBL/GenBank/DDBJ whole genome shotgun (WGS) entry which is preliminary data.</text>
</comment>
<dbReference type="Proteomes" id="UP001611415">
    <property type="component" value="Unassembled WGS sequence"/>
</dbReference>